<evidence type="ECO:0000313" key="3">
    <source>
        <dbReference type="Proteomes" id="UP001589813"/>
    </source>
</evidence>
<dbReference type="InterPro" id="IPR045748">
    <property type="entry name" value="DcaP"/>
</dbReference>
<dbReference type="RefSeq" id="WP_377246559.1">
    <property type="nucleotide sequence ID" value="NZ_JBHLXP010000005.1"/>
</dbReference>
<reference evidence="2 3" key="1">
    <citation type="submission" date="2024-09" db="EMBL/GenBank/DDBJ databases">
        <authorList>
            <person name="Sun Q."/>
            <person name="Mori K."/>
        </authorList>
    </citation>
    <scope>NUCLEOTIDE SEQUENCE [LARGE SCALE GENOMIC DNA]</scope>
    <source>
        <strain evidence="2 3">KCTC 23315</strain>
    </source>
</reference>
<comment type="caution">
    <text evidence="2">The sequence shown here is derived from an EMBL/GenBank/DDBJ whole genome shotgun (WGS) entry which is preliminary data.</text>
</comment>
<accession>A0ABV6BHJ4</accession>
<feature type="signal peptide" evidence="1">
    <location>
        <begin position="1"/>
        <end position="36"/>
    </location>
</feature>
<evidence type="ECO:0000256" key="1">
    <source>
        <dbReference type="SAM" id="SignalP"/>
    </source>
</evidence>
<organism evidence="2 3">
    <name type="scientific">Rheinheimera tilapiae</name>
    <dbReference type="NCBI Taxonomy" id="875043"/>
    <lineage>
        <taxon>Bacteria</taxon>
        <taxon>Pseudomonadati</taxon>
        <taxon>Pseudomonadota</taxon>
        <taxon>Gammaproteobacteria</taxon>
        <taxon>Chromatiales</taxon>
        <taxon>Chromatiaceae</taxon>
        <taxon>Rheinheimera</taxon>
    </lineage>
</organism>
<sequence>MQQNLPTQGHTSRLTITRTAMAVALCMAAYSQSAVAGFKVGDTTEINIGGYLKLDALWTDTSDGQIATGIGREFYVPSLTPVGSAGESATWDMHARQSRFFISSETMLENGKKVTGRFEFDMMATTGTGDQRVSNGYAPEIRHAFLSYDGWLFGQTWTTFMDTNALPDSLDFVGTTDGTVFVRQAQVRYTTGGWQFAVENPETTVTPNGGGSRIVTDDNSLPDLVVRYNHTADWGGLTVSALSRQLSMQQGLVDDSVQGYGLSFSGKINVSKTDDIRFAVTYGDGLGRYLSLNTGNDAVLTRAGALEAISSIGYTLAYKHSWNDKLRSSFFYSAQQIDNPVDLTGLAQTESTSSYSANLIYQLASKVSVGVEVRHATRVLESDLDGDLNRIQFSAKYDF</sequence>
<dbReference type="Gene3D" id="2.40.160.10">
    <property type="entry name" value="Porin"/>
    <property type="match status" value="1"/>
</dbReference>
<protein>
    <submittedName>
        <fullName evidence="2">DcaP family trimeric outer membrane transporter</fullName>
    </submittedName>
</protein>
<proteinExistence type="predicted"/>
<name>A0ABV6BHJ4_9GAMM</name>
<feature type="chain" id="PRO_5047341385" evidence="1">
    <location>
        <begin position="37"/>
        <end position="399"/>
    </location>
</feature>
<dbReference type="InterPro" id="IPR023614">
    <property type="entry name" value="Porin_dom_sf"/>
</dbReference>
<keyword evidence="3" id="KW-1185">Reference proteome</keyword>
<evidence type="ECO:0000313" key="2">
    <source>
        <dbReference type="EMBL" id="MFC0049869.1"/>
    </source>
</evidence>
<dbReference type="Pfam" id="PF19577">
    <property type="entry name" value="DcaP"/>
    <property type="match status" value="1"/>
</dbReference>
<keyword evidence="1" id="KW-0732">Signal</keyword>
<dbReference type="Proteomes" id="UP001589813">
    <property type="component" value="Unassembled WGS sequence"/>
</dbReference>
<dbReference type="EMBL" id="JBHLXP010000005">
    <property type="protein sequence ID" value="MFC0049869.1"/>
    <property type="molecule type" value="Genomic_DNA"/>
</dbReference>
<gene>
    <name evidence="2" type="ORF">ACFFJP_16330</name>
</gene>
<dbReference type="SUPFAM" id="SSF56935">
    <property type="entry name" value="Porins"/>
    <property type="match status" value="1"/>
</dbReference>